<comment type="caution">
    <text evidence="1">The sequence shown here is derived from an EMBL/GenBank/DDBJ whole genome shotgun (WGS) entry which is preliminary data.</text>
</comment>
<proteinExistence type="predicted"/>
<accession>A0ACA9N0D0</accession>
<name>A0ACA9N0D0_9GLOM</name>
<evidence type="ECO:0000313" key="2">
    <source>
        <dbReference type="Proteomes" id="UP000789525"/>
    </source>
</evidence>
<reference evidence="1" key="1">
    <citation type="submission" date="2021-06" db="EMBL/GenBank/DDBJ databases">
        <authorList>
            <person name="Kallberg Y."/>
            <person name="Tangrot J."/>
            <person name="Rosling A."/>
        </authorList>
    </citation>
    <scope>NUCLEOTIDE SEQUENCE</scope>
    <source>
        <strain evidence="1">CL356</strain>
    </source>
</reference>
<dbReference type="EMBL" id="CAJVPT010017121">
    <property type="protein sequence ID" value="CAG8623831.1"/>
    <property type="molecule type" value="Genomic_DNA"/>
</dbReference>
<protein>
    <submittedName>
        <fullName evidence="1">2807_t:CDS:1</fullName>
    </submittedName>
</protein>
<dbReference type="Proteomes" id="UP000789525">
    <property type="component" value="Unassembled WGS sequence"/>
</dbReference>
<keyword evidence="2" id="KW-1185">Reference proteome</keyword>
<sequence length="116" mass="12958">MCICVYGLRRSGRGHCLCCLACAAVAIWIRDPELFERLVKFDNVSSQHIALEDEVAAAAAACLTCGDHPYGEPDHPFVRHWRRMVVKDMSAFDNEAWIAPLVWDGGSWLRVLAGQN</sequence>
<gene>
    <name evidence="1" type="ORF">ACOLOM_LOCUS7417</name>
</gene>
<organism evidence="1 2">
    <name type="scientific">Acaulospora colombiana</name>
    <dbReference type="NCBI Taxonomy" id="27376"/>
    <lineage>
        <taxon>Eukaryota</taxon>
        <taxon>Fungi</taxon>
        <taxon>Fungi incertae sedis</taxon>
        <taxon>Mucoromycota</taxon>
        <taxon>Glomeromycotina</taxon>
        <taxon>Glomeromycetes</taxon>
        <taxon>Diversisporales</taxon>
        <taxon>Acaulosporaceae</taxon>
        <taxon>Acaulospora</taxon>
    </lineage>
</organism>
<evidence type="ECO:0000313" key="1">
    <source>
        <dbReference type="EMBL" id="CAG8623831.1"/>
    </source>
</evidence>